<dbReference type="SMART" id="SM00853">
    <property type="entry name" value="MutL_C"/>
    <property type="match status" value="1"/>
</dbReference>
<dbReference type="Gene3D" id="3.30.1370.100">
    <property type="entry name" value="MutL, C-terminal domain, regulatory subdomain"/>
    <property type="match status" value="1"/>
</dbReference>
<dbReference type="InterPro" id="IPR014721">
    <property type="entry name" value="Ribsml_uS5_D2-typ_fold_subgr"/>
</dbReference>
<keyword evidence="8" id="KW-0255">Endonuclease</keyword>
<accession>A0ABT6Y952</accession>
<protein>
    <recommendedName>
        <fullName evidence="2 5">DNA mismatch repair protein MutL</fullName>
    </recommendedName>
</protein>
<dbReference type="Gene3D" id="3.30.230.10">
    <property type="match status" value="1"/>
</dbReference>
<feature type="domain" description="DNA mismatch repair protein S5" evidence="7">
    <location>
        <begin position="209"/>
        <end position="327"/>
    </location>
</feature>
<dbReference type="InterPro" id="IPR013507">
    <property type="entry name" value="DNA_mismatch_S5_2-like"/>
</dbReference>
<evidence type="ECO:0000256" key="1">
    <source>
        <dbReference type="ARBA" id="ARBA00006082"/>
    </source>
</evidence>
<dbReference type="InterPro" id="IPR020568">
    <property type="entry name" value="Ribosomal_Su5_D2-typ_SF"/>
</dbReference>
<dbReference type="InterPro" id="IPR038973">
    <property type="entry name" value="MutL/Mlh/Pms-like"/>
</dbReference>
<dbReference type="InterPro" id="IPR002099">
    <property type="entry name" value="MutL/Mlh/PMS"/>
</dbReference>
<name>A0ABT6Y952_9BACT</name>
<keyword evidence="3 5" id="KW-0227">DNA damage</keyword>
<dbReference type="RefSeq" id="WP_283344894.1">
    <property type="nucleotide sequence ID" value="NZ_JASHIF010000010.1"/>
</dbReference>
<keyword evidence="8" id="KW-0540">Nuclease</keyword>
<keyword evidence="8" id="KW-0378">Hydrolase</keyword>
<dbReference type="SUPFAM" id="SSF55874">
    <property type="entry name" value="ATPase domain of HSP90 chaperone/DNA topoisomerase II/histidine kinase"/>
    <property type="match status" value="1"/>
</dbReference>
<comment type="function">
    <text evidence="5">This protein is involved in the repair of mismatches in DNA. It is required for dam-dependent methyl-directed DNA mismatch repair. May act as a 'molecular matchmaker', a protein that promotes the formation of a stable complex between two or more DNA-binding proteins in an ATP-dependent manner without itself being part of a final effector complex.</text>
</comment>
<evidence type="ECO:0000313" key="8">
    <source>
        <dbReference type="EMBL" id="MDI9860070.1"/>
    </source>
</evidence>
<evidence type="ECO:0000256" key="3">
    <source>
        <dbReference type="ARBA" id="ARBA00022763"/>
    </source>
</evidence>
<comment type="caution">
    <text evidence="8">The sequence shown here is derived from an EMBL/GenBank/DDBJ whole genome shotgun (WGS) entry which is preliminary data.</text>
</comment>
<dbReference type="SUPFAM" id="SSF118116">
    <property type="entry name" value="DNA mismatch repair protein MutL"/>
    <property type="match status" value="1"/>
</dbReference>
<evidence type="ECO:0000256" key="5">
    <source>
        <dbReference type="HAMAP-Rule" id="MF_00149"/>
    </source>
</evidence>
<dbReference type="PANTHER" id="PTHR10073:SF12">
    <property type="entry name" value="DNA MISMATCH REPAIR PROTEIN MLH1"/>
    <property type="match status" value="1"/>
</dbReference>
<dbReference type="SMART" id="SM01340">
    <property type="entry name" value="DNA_mis_repair"/>
    <property type="match status" value="1"/>
</dbReference>
<dbReference type="InterPro" id="IPR014790">
    <property type="entry name" value="MutL_C"/>
</dbReference>
<dbReference type="SUPFAM" id="SSF54211">
    <property type="entry name" value="Ribosomal protein S5 domain 2-like"/>
    <property type="match status" value="1"/>
</dbReference>
<dbReference type="InterPro" id="IPR037198">
    <property type="entry name" value="MutL_C_sf"/>
</dbReference>
<dbReference type="Gene3D" id="3.30.565.10">
    <property type="entry name" value="Histidine kinase-like ATPase, C-terminal domain"/>
    <property type="match status" value="1"/>
</dbReference>
<gene>
    <name evidence="5 8" type="primary">mutL</name>
    <name evidence="8" type="ORF">QM524_12690</name>
</gene>
<evidence type="ECO:0000313" key="9">
    <source>
        <dbReference type="Proteomes" id="UP001236507"/>
    </source>
</evidence>
<keyword evidence="9" id="KW-1185">Reference proteome</keyword>
<dbReference type="CDD" id="cd00782">
    <property type="entry name" value="MutL_Trans"/>
    <property type="match status" value="1"/>
</dbReference>
<dbReference type="Pfam" id="PF08676">
    <property type="entry name" value="MutL_C"/>
    <property type="match status" value="1"/>
</dbReference>
<evidence type="ECO:0000256" key="4">
    <source>
        <dbReference type="ARBA" id="ARBA00023204"/>
    </source>
</evidence>
<dbReference type="NCBIfam" id="TIGR00585">
    <property type="entry name" value="mutl"/>
    <property type="match status" value="1"/>
</dbReference>
<reference evidence="8 9" key="1">
    <citation type="submission" date="2023-05" db="EMBL/GenBank/DDBJ databases">
        <title>Novel species of genus Flectobacillus isolated from stream in China.</title>
        <authorList>
            <person name="Lu H."/>
        </authorList>
    </citation>
    <scope>NUCLEOTIDE SEQUENCE [LARGE SCALE GENOMIC DNA]</scope>
    <source>
        <strain evidence="8 9">KCTC 42575</strain>
    </source>
</reference>
<sequence length="639" mass="72416">MLDIIQLLPDSIANQIAAGEVVQRPSSVVKELLENSIDAEATQIQLIVREAGKTLIQVIDNGKGMSETDARMCFERHATSKIRTSDDLFKIRTMGFRGEAMASIAAVSQVELKTRRSTDELGTMVRIEASELKAQEAISTPEGTNLLVKNLFYNVPARRNFLKSNPVEMRHIIDEFQRVALSNPDIAFSLYHNDAEIYNLPSGKLSRRIVDLFGKSYREQLAPCEEETSFVTVRGFVGKPQFAKKTRGEQFFFANNRFIKNSYLNHAVMSAFEGLMPEGSHPFYVLFIEIDPVHIDINVHPTKTEIKFDDERTVYAIVQAAVRKSMSQHNLAPSLDFDTNINYSNQFFSFNNAPTPTSTAVPSKMNQADFDSERPFAKPEMSPREKSNLSNWNKLYEGLDNTVESFEQKRVEQSSFNFRNEEDYPESQPFTLKSKANDLLESRPLRSSQDSDATTFQIHNRYIISQVKSGMLLIDQRAAYERILYEKFVQYLQKNNGTSQQLLFPSTIKLTPADFHLLVEIQDEVRNLGFDLSVIGHDSFIVNGIPADSPDENEQALIEGLLEQFKRNESELHLDRVENLARSMAKRSAGRFGMSRLSNQEMNTLVEQLFASSNPSYSPSGELTMKILGLAEIANIFQK</sequence>
<feature type="domain" description="MutL C-terminal dimerisation" evidence="6">
    <location>
        <begin position="454"/>
        <end position="596"/>
    </location>
</feature>
<dbReference type="Pfam" id="PF13589">
    <property type="entry name" value="HATPase_c_3"/>
    <property type="match status" value="1"/>
</dbReference>
<dbReference type="Proteomes" id="UP001236507">
    <property type="component" value="Unassembled WGS sequence"/>
</dbReference>
<evidence type="ECO:0000259" key="7">
    <source>
        <dbReference type="SMART" id="SM01340"/>
    </source>
</evidence>
<dbReference type="InterPro" id="IPR042120">
    <property type="entry name" value="MutL_C_dimsub"/>
</dbReference>
<dbReference type="InterPro" id="IPR020667">
    <property type="entry name" value="DNA_mismatch_repair_MutL"/>
</dbReference>
<dbReference type="CDD" id="cd16926">
    <property type="entry name" value="HATPase_MutL-MLH-PMS-like"/>
    <property type="match status" value="1"/>
</dbReference>
<dbReference type="Pfam" id="PF01119">
    <property type="entry name" value="DNA_mis_repair"/>
    <property type="match status" value="1"/>
</dbReference>
<dbReference type="PANTHER" id="PTHR10073">
    <property type="entry name" value="DNA MISMATCH REPAIR PROTEIN MLH, PMS, MUTL"/>
    <property type="match status" value="1"/>
</dbReference>
<proteinExistence type="inferred from homology"/>
<evidence type="ECO:0000259" key="6">
    <source>
        <dbReference type="SMART" id="SM00853"/>
    </source>
</evidence>
<dbReference type="Gene3D" id="3.30.1540.20">
    <property type="entry name" value="MutL, C-terminal domain, dimerisation subdomain"/>
    <property type="match status" value="1"/>
</dbReference>
<dbReference type="InterPro" id="IPR036890">
    <property type="entry name" value="HATPase_C_sf"/>
</dbReference>
<dbReference type="InterPro" id="IPR042121">
    <property type="entry name" value="MutL_C_regsub"/>
</dbReference>
<comment type="similarity">
    <text evidence="1 5">Belongs to the DNA mismatch repair MutL/HexB family.</text>
</comment>
<dbReference type="HAMAP" id="MF_00149">
    <property type="entry name" value="DNA_mis_repair"/>
    <property type="match status" value="1"/>
</dbReference>
<organism evidence="8 9">
    <name type="scientific">Flectobacillus roseus</name>
    <dbReference type="NCBI Taxonomy" id="502259"/>
    <lineage>
        <taxon>Bacteria</taxon>
        <taxon>Pseudomonadati</taxon>
        <taxon>Bacteroidota</taxon>
        <taxon>Cytophagia</taxon>
        <taxon>Cytophagales</taxon>
        <taxon>Flectobacillaceae</taxon>
        <taxon>Flectobacillus</taxon>
    </lineage>
</organism>
<evidence type="ECO:0000256" key="2">
    <source>
        <dbReference type="ARBA" id="ARBA00021975"/>
    </source>
</evidence>
<dbReference type="EMBL" id="JASHIF010000010">
    <property type="protein sequence ID" value="MDI9860070.1"/>
    <property type="molecule type" value="Genomic_DNA"/>
</dbReference>
<dbReference type="GO" id="GO:0004519">
    <property type="term" value="F:endonuclease activity"/>
    <property type="evidence" value="ECO:0007669"/>
    <property type="project" value="UniProtKB-KW"/>
</dbReference>
<keyword evidence="4 5" id="KW-0234">DNA repair</keyword>